<reference evidence="17" key="1">
    <citation type="submission" date="2023-03" db="EMBL/GenBank/DDBJ databases">
        <title>Massive genome expansion in bonnet fungi (Mycena s.s.) driven by repeated elements and novel gene families across ecological guilds.</title>
        <authorList>
            <consortium name="Lawrence Berkeley National Laboratory"/>
            <person name="Harder C.B."/>
            <person name="Miyauchi S."/>
            <person name="Viragh M."/>
            <person name="Kuo A."/>
            <person name="Thoen E."/>
            <person name="Andreopoulos B."/>
            <person name="Lu D."/>
            <person name="Skrede I."/>
            <person name="Drula E."/>
            <person name="Henrissat B."/>
            <person name="Morin E."/>
            <person name="Kohler A."/>
            <person name="Barry K."/>
            <person name="LaButti K."/>
            <person name="Morin E."/>
            <person name="Salamov A."/>
            <person name="Lipzen A."/>
            <person name="Mereny Z."/>
            <person name="Hegedus B."/>
            <person name="Baldrian P."/>
            <person name="Stursova M."/>
            <person name="Weitz H."/>
            <person name="Taylor A."/>
            <person name="Grigoriev I.V."/>
            <person name="Nagy L.G."/>
            <person name="Martin F."/>
            <person name="Kauserud H."/>
        </authorList>
    </citation>
    <scope>NUCLEOTIDE SEQUENCE</scope>
    <source>
        <strain evidence="17">CBHHK002</strain>
    </source>
</reference>
<keyword evidence="7 14" id="KW-0479">Metal-binding</keyword>
<evidence type="ECO:0000256" key="9">
    <source>
        <dbReference type="ARBA" id="ARBA00023002"/>
    </source>
</evidence>
<evidence type="ECO:0000256" key="7">
    <source>
        <dbReference type="ARBA" id="ARBA00022723"/>
    </source>
</evidence>
<evidence type="ECO:0000256" key="11">
    <source>
        <dbReference type="ARBA" id="ARBA00023033"/>
    </source>
</evidence>
<dbReference type="PANTHER" id="PTHR46300">
    <property type="entry name" value="P450, PUTATIVE (EUROFUNG)-RELATED-RELATED"/>
    <property type="match status" value="1"/>
</dbReference>
<dbReference type="PANTHER" id="PTHR46300:SF2">
    <property type="entry name" value="CYTOCHROME P450 MONOOXYGENASE ALNH-RELATED"/>
    <property type="match status" value="1"/>
</dbReference>
<keyword evidence="12 16" id="KW-0472">Membrane</keyword>
<comment type="caution">
    <text evidence="17">The sequence shown here is derived from an EMBL/GenBank/DDBJ whole genome shotgun (WGS) entry which is preliminary data.</text>
</comment>
<dbReference type="PROSITE" id="PS00086">
    <property type="entry name" value="CYTOCHROME_P450"/>
    <property type="match status" value="1"/>
</dbReference>
<dbReference type="GO" id="GO:0016020">
    <property type="term" value="C:membrane"/>
    <property type="evidence" value="ECO:0007669"/>
    <property type="project" value="UniProtKB-SubCell"/>
</dbReference>
<dbReference type="InterPro" id="IPR001128">
    <property type="entry name" value="Cyt_P450"/>
</dbReference>
<dbReference type="AlphaFoldDB" id="A0AAD7F0R6"/>
<evidence type="ECO:0000256" key="14">
    <source>
        <dbReference type="PIRSR" id="PIRSR602401-1"/>
    </source>
</evidence>
<keyword evidence="10 14" id="KW-0408">Iron</keyword>
<dbReference type="GO" id="GO:0020037">
    <property type="term" value="F:heme binding"/>
    <property type="evidence" value="ECO:0007669"/>
    <property type="project" value="InterPro"/>
</dbReference>
<feature type="binding site" description="axial binding residue" evidence="14">
    <location>
        <position position="433"/>
    </location>
    <ligand>
        <name>heme</name>
        <dbReference type="ChEBI" id="CHEBI:30413"/>
    </ligand>
    <ligandPart>
        <name>Fe</name>
        <dbReference type="ChEBI" id="CHEBI:18248"/>
    </ligandPart>
</feature>
<dbReference type="CDD" id="cd11065">
    <property type="entry name" value="CYP64-like"/>
    <property type="match status" value="1"/>
</dbReference>
<sequence>MNSILLASAGCVVPVLVIYWIGRQFGSRATRIPGPPALPLVGHTFQVPKKGKIWKFYEKLAHEYGPIVKLTLAGDDILVLSDAEDAQELLGRRSLIYSSRRPLIYAGKYQSNNQRLTLQPYGEKFRRQRTAFHQMLEPRAVGGYEALQLSTSLKLLVDLIKTPERFYEHFPRFPASLVFTLSFDKPLPDDGKDLDEVQRVLADFVQDMNPGAHLVDTFPMLDLLPDFLSPWRAEARKKGARELELYGRLTMDVKKRMEKDPDLECFAARVWEQQEKLGIDDEEVIYIAGSAFASGTGTSMANLLWFVMAMALHPAQQKKAQQEIDSVFSADTIPDFSRMKDLPYCFALIKEVIRWAPGAPLSFPHYLDVDDEYKGYHIRKGTTVISSLWNMHHNEAEFPNSYTFDPERFLNKDHGVEGLGEGIYGFGFGRRECPGQHMASRSQWIAIVRVLWAFNIEPAKDERGNPIPLDIDNCTEGLTSHPNKFFASFIPRSAAHVETIMSG</sequence>
<evidence type="ECO:0000256" key="12">
    <source>
        <dbReference type="ARBA" id="ARBA00023136"/>
    </source>
</evidence>
<evidence type="ECO:0000256" key="2">
    <source>
        <dbReference type="ARBA" id="ARBA00004167"/>
    </source>
</evidence>
<evidence type="ECO:0000313" key="18">
    <source>
        <dbReference type="Proteomes" id="UP001218218"/>
    </source>
</evidence>
<comment type="pathway">
    <text evidence="3">Secondary metabolite biosynthesis.</text>
</comment>
<dbReference type="InterPro" id="IPR050364">
    <property type="entry name" value="Cytochrome_P450_fung"/>
</dbReference>
<dbReference type="Pfam" id="PF00067">
    <property type="entry name" value="p450"/>
    <property type="match status" value="1"/>
</dbReference>
<evidence type="ECO:0000256" key="16">
    <source>
        <dbReference type="SAM" id="Phobius"/>
    </source>
</evidence>
<evidence type="ECO:0000256" key="3">
    <source>
        <dbReference type="ARBA" id="ARBA00005179"/>
    </source>
</evidence>
<dbReference type="GO" id="GO:0005506">
    <property type="term" value="F:iron ion binding"/>
    <property type="evidence" value="ECO:0007669"/>
    <property type="project" value="InterPro"/>
</dbReference>
<dbReference type="PRINTS" id="PR00463">
    <property type="entry name" value="EP450I"/>
</dbReference>
<keyword evidence="13" id="KW-0325">Glycoprotein</keyword>
<keyword evidence="11 15" id="KW-0503">Monooxygenase</keyword>
<dbReference type="InterPro" id="IPR017972">
    <property type="entry name" value="Cyt_P450_CS"/>
</dbReference>
<keyword evidence="18" id="KW-1185">Reference proteome</keyword>
<dbReference type="GO" id="GO:0004497">
    <property type="term" value="F:monooxygenase activity"/>
    <property type="evidence" value="ECO:0007669"/>
    <property type="project" value="UniProtKB-KW"/>
</dbReference>
<feature type="transmembrane region" description="Helical" evidence="16">
    <location>
        <begin position="6"/>
        <end position="22"/>
    </location>
</feature>
<dbReference type="InterPro" id="IPR002401">
    <property type="entry name" value="Cyt_P450_E_grp-I"/>
</dbReference>
<keyword evidence="6 16" id="KW-0812">Transmembrane</keyword>
<evidence type="ECO:0000313" key="17">
    <source>
        <dbReference type="EMBL" id="KAJ7360682.1"/>
    </source>
</evidence>
<dbReference type="SUPFAM" id="SSF48264">
    <property type="entry name" value="Cytochrome P450"/>
    <property type="match status" value="1"/>
</dbReference>
<name>A0AAD7F0R6_9AGAR</name>
<keyword evidence="8 16" id="KW-1133">Transmembrane helix</keyword>
<evidence type="ECO:0000256" key="6">
    <source>
        <dbReference type="ARBA" id="ARBA00022692"/>
    </source>
</evidence>
<evidence type="ECO:0000256" key="8">
    <source>
        <dbReference type="ARBA" id="ARBA00022989"/>
    </source>
</evidence>
<organism evidence="17 18">
    <name type="scientific">Mycena albidolilacea</name>
    <dbReference type="NCBI Taxonomy" id="1033008"/>
    <lineage>
        <taxon>Eukaryota</taxon>
        <taxon>Fungi</taxon>
        <taxon>Dikarya</taxon>
        <taxon>Basidiomycota</taxon>
        <taxon>Agaricomycotina</taxon>
        <taxon>Agaricomycetes</taxon>
        <taxon>Agaricomycetidae</taxon>
        <taxon>Agaricales</taxon>
        <taxon>Marasmiineae</taxon>
        <taxon>Mycenaceae</taxon>
        <taxon>Mycena</taxon>
    </lineage>
</organism>
<comment type="subcellular location">
    <subcellularLocation>
        <location evidence="2">Membrane</location>
        <topology evidence="2">Single-pass membrane protein</topology>
    </subcellularLocation>
</comment>
<dbReference type="Proteomes" id="UP001218218">
    <property type="component" value="Unassembled WGS sequence"/>
</dbReference>
<dbReference type="GO" id="GO:0016705">
    <property type="term" value="F:oxidoreductase activity, acting on paired donors, with incorporation or reduction of molecular oxygen"/>
    <property type="evidence" value="ECO:0007669"/>
    <property type="project" value="InterPro"/>
</dbReference>
<evidence type="ECO:0000256" key="4">
    <source>
        <dbReference type="ARBA" id="ARBA00010617"/>
    </source>
</evidence>
<dbReference type="EMBL" id="JARIHO010000005">
    <property type="protein sequence ID" value="KAJ7360682.1"/>
    <property type="molecule type" value="Genomic_DNA"/>
</dbReference>
<protein>
    <submittedName>
        <fullName evidence="17">Cytochrome P450</fullName>
    </submittedName>
</protein>
<comment type="cofactor">
    <cofactor evidence="1 14">
        <name>heme</name>
        <dbReference type="ChEBI" id="CHEBI:30413"/>
    </cofactor>
</comment>
<evidence type="ECO:0000256" key="13">
    <source>
        <dbReference type="ARBA" id="ARBA00023180"/>
    </source>
</evidence>
<comment type="similarity">
    <text evidence="4 15">Belongs to the cytochrome P450 family.</text>
</comment>
<evidence type="ECO:0000256" key="1">
    <source>
        <dbReference type="ARBA" id="ARBA00001971"/>
    </source>
</evidence>
<evidence type="ECO:0000256" key="15">
    <source>
        <dbReference type="RuleBase" id="RU000461"/>
    </source>
</evidence>
<evidence type="ECO:0000256" key="10">
    <source>
        <dbReference type="ARBA" id="ARBA00023004"/>
    </source>
</evidence>
<keyword evidence="9 15" id="KW-0560">Oxidoreductase</keyword>
<proteinExistence type="inferred from homology"/>
<dbReference type="Gene3D" id="1.10.630.10">
    <property type="entry name" value="Cytochrome P450"/>
    <property type="match status" value="1"/>
</dbReference>
<evidence type="ECO:0000256" key="5">
    <source>
        <dbReference type="ARBA" id="ARBA00022617"/>
    </source>
</evidence>
<accession>A0AAD7F0R6</accession>
<gene>
    <name evidence="17" type="ORF">DFH08DRAFT_684441</name>
</gene>
<dbReference type="InterPro" id="IPR036396">
    <property type="entry name" value="Cyt_P450_sf"/>
</dbReference>
<keyword evidence="5 14" id="KW-0349">Heme</keyword>